<evidence type="ECO:0000313" key="1">
    <source>
        <dbReference type="EMBL" id="TGJ87413.1"/>
    </source>
</evidence>
<dbReference type="EMBL" id="SKBN01000014">
    <property type="protein sequence ID" value="TGJ87413.1"/>
    <property type="molecule type" value="Genomic_DNA"/>
</dbReference>
<protein>
    <recommendedName>
        <fullName evidence="3">F-box domain-containing protein</fullName>
    </recommendedName>
</protein>
<dbReference type="Proteomes" id="UP000297716">
    <property type="component" value="Unassembled WGS sequence"/>
</dbReference>
<evidence type="ECO:0000313" key="2">
    <source>
        <dbReference type="Proteomes" id="UP000297716"/>
    </source>
</evidence>
<gene>
    <name evidence="1" type="ORF">E0Z10_g1327</name>
</gene>
<dbReference type="AlphaFoldDB" id="A0A4Z0Z8W6"/>
<proteinExistence type="predicted"/>
<dbReference type="OrthoDB" id="4692672at2759"/>
<comment type="caution">
    <text evidence="1">The sequence shown here is derived from an EMBL/GenBank/DDBJ whole genome shotgun (WGS) entry which is preliminary data.</text>
</comment>
<keyword evidence="2" id="KW-1185">Reference proteome</keyword>
<name>A0A4Z0Z8W6_9PEZI</name>
<reference evidence="1 2" key="1">
    <citation type="submission" date="2019-03" db="EMBL/GenBank/DDBJ databases">
        <title>Draft genome sequence of Xylaria hypoxylon DSM 108379, a ubiquitous saprotrophic-parasitic fungi on hardwood.</title>
        <authorList>
            <person name="Buettner E."/>
            <person name="Leonhardt S."/>
            <person name="Gebauer A.M."/>
            <person name="Liers C."/>
            <person name="Hofrichter M."/>
            <person name="Kellner H."/>
        </authorList>
    </citation>
    <scope>NUCLEOTIDE SEQUENCE [LARGE SCALE GENOMIC DNA]</scope>
    <source>
        <strain evidence="1 2">DSM 108379</strain>
    </source>
</reference>
<accession>A0A4Z0Z8W6</accession>
<sequence length="227" mass="25610">MTPASAVGFRGSKRTAESTFLDILPVELRLKIYEFFYADLISELSDNLFGVFSLYDFLYDYTRSSLESHVGKTGLTTLLYTCKQVRNEALQVLCNETEFVLNIMGDDDGNDEERAEFRFSEDSRLLEFAKNLKVNLEPLSDGTNERLVKRIHRLSETINHGVNLRSLKIRVSGPNIGNPQSLDDMLLALSTLKTAGNRIEVYIGEVAEEVLSTERLVLFVDTINGQV</sequence>
<evidence type="ECO:0008006" key="3">
    <source>
        <dbReference type="Google" id="ProtNLM"/>
    </source>
</evidence>
<organism evidence="1 2">
    <name type="scientific">Xylaria hypoxylon</name>
    <dbReference type="NCBI Taxonomy" id="37992"/>
    <lineage>
        <taxon>Eukaryota</taxon>
        <taxon>Fungi</taxon>
        <taxon>Dikarya</taxon>
        <taxon>Ascomycota</taxon>
        <taxon>Pezizomycotina</taxon>
        <taxon>Sordariomycetes</taxon>
        <taxon>Xylariomycetidae</taxon>
        <taxon>Xylariales</taxon>
        <taxon>Xylariaceae</taxon>
        <taxon>Xylaria</taxon>
    </lineage>
</organism>